<comment type="caution">
    <text evidence="2">The sequence shown here is derived from an EMBL/GenBank/DDBJ whole genome shotgun (WGS) entry which is preliminary data.</text>
</comment>
<feature type="transmembrane region" description="Helical" evidence="1">
    <location>
        <begin position="46"/>
        <end position="64"/>
    </location>
</feature>
<keyword evidence="1" id="KW-0812">Transmembrane</keyword>
<evidence type="ECO:0000256" key="1">
    <source>
        <dbReference type="SAM" id="Phobius"/>
    </source>
</evidence>
<feature type="transmembrane region" description="Helical" evidence="1">
    <location>
        <begin position="12"/>
        <end position="31"/>
    </location>
</feature>
<protein>
    <recommendedName>
        <fullName evidence="3">DUF3311 domain-containing protein</fullName>
    </recommendedName>
</protein>
<evidence type="ECO:0008006" key="3">
    <source>
        <dbReference type="Google" id="ProtNLM"/>
    </source>
</evidence>
<proteinExistence type="predicted"/>
<evidence type="ECO:0000313" key="2">
    <source>
        <dbReference type="EMBL" id="EBU2437763.1"/>
    </source>
</evidence>
<gene>
    <name evidence="2" type="ORF">CRJ19_22820</name>
</gene>
<sequence>MDILSNCFEKKWFTIFMAMYLLIMLPLPFFFNTEYVPGWLGVPTFIYGWLIHGITVFLLIVLYARQCLKRPEYQDNALEEQS</sequence>
<dbReference type="AlphaFoldDB" id="A0A5V4LGV4"/>
<reference evidence="2" key="1">
    <citation type="submission" date="2018-07" db="EMBL/GenBank/DDBJ databases">
        <authorList>
            <consortium name="GenomeTrakr network: Whole genome sequencing for foodborne pathogen traceback"/>
        </authorList>
    </citation>
    <scope>NUCLEOTIDE SEQUENCE</scope>
    <source>
        <strain evidence="2">CFSAN070570</strain>
    </source>
</reference>
<dbReference type="EMBL" id="AAHBKJ010000072">
    <property type="protein sequence ID" value="EBU2437763.1"/>
    <property type="molecule type" value="Genomic_DNA"/>
</dbReference>
<accession>A0A5V4LGV4</accession>
<name>A0A5V4LGV4_SALER</name>
<keyword evidence="1" id="KW-1133">Transmembrane helix</keyword>
<organism evidence="2">
    <name type="scientific">Salmonella enterica</name>
    <name type="common">Salmonella choleraesuis</name>
    <dbReference type="NCBI Taxonomy" id="28901"/>
    <lineage>
        <taxon>Bacteria</taxon>
        <taxon>Pseudomonadati</taxon>
        <taxon>Pseudomonadota</taxon>
        <taxon>Gammaproteobacteria</taxon>
        <taxon>Enterobacterales</taxon>
        <taxon>Enterobacteriaceae</taxon>
        <taxon>Salmonella</taxon>
    </lineage>
</organism>
<keyword evidence="1" id="KW-0472">Membrane</keyword>